<dbReference type="KEGG" id="kan:IMCC3317_05980"/>
<dbReference type="RefSeq" id="WP_160128005.1">
    <property type="nucleotide sequence ID" value="NZ_CP019288.1"/>
</dbReference>
<feature type="domain" description="DUF4352" evidence="2">
    <location>
        <begin position="18"/>
        <end position="137"/>
    </location>
</feature>
<reference evidence="3 4" key="1">
    <citation type="journal article" date="2013" name="Int. J. Syst. Evol. Microbiol.">
        <title>Kordia antarctica sp. nov., isolated from Antarctic seawater.</title>
        <authorList>
            <person name="Baek K."/>
            <person name="Choi A."/>
            <person name="Kang I."/>
            <person name="Lee K."/>
            <person name="Cho J.C."/>
        </authorList>
    </citation>
    <scope>NUCLEOTIDE SEQUENCE [LARGE SCALE GENOMIC DNA]</scope>
    <source>
        <strain evidence="3 4">IMCC3317</strain>
    </source>
</reference>
<dbReference type="Gene3D" id="2.60.40.1240">
    <property type="match status" value="1"/>
</dbReference>
<dbReference type="AlphaFoldDB" id="A0A7L4ZEV2"/>
<dbReference type="InterPro" id="IPR029050">
    <property type="entry name" value="Immunoprotect_excell_Ig-like"/>
</dbReference>
<evidence type="ECO:0000256" key="1">
    <source>
        <dbReference type="ARBA" id="ARBA00022729"/>
    </source>
</evidence>
<sequence length="142" mass="16284">MKTFITILFLGIYSISFGQEIELKDLNVEIIKINDVSSAFGSNSFNTEPAKQAKKGMTFIMVKLKLKNEGEESLKVNFNAFKMTDDENNKYEFSFMYGIGLPSKKILKLKSGKKVRRTIYFEFPQGKELNELIIGKVKYSLK</sequence>
<dbReference type="EMBL" id="CP019288">
    <property type="protein sequence ID" value="QHI35252.1"/>
    <property type="molecule type" value="Genomic_DNA"/>
</dbReference>
<keyword evidence="4" id="KW-1185">Reference proteome</keyword>
<dbReference type="InterPro" id="IPR029051">
    <property type="entry name" value="DUF4352"/>
</dbReference>
<dbReference type="Proteomes" id="UP000464657">
    <property type="component" value="Chromosome"/>
</dbReference>
<keyword evidence="1" id="KW-0732">Signal</keyword>
<gene>
    <name evidence="3" type="ORF">IMCC3317_05980</name>
</gene>
<accession>A0A7L4ZEV2</accession>
<evidence type="ECO:0000313" key="4">
    <source>
        <dbReference type="Proteomes" id="UP000464657"/>
    </source>
</evidence>
<proteinExistence type="predicted"/>
<evidence type="ECO:0000313" key="3">
    <source>
        <dbReference type="EMBL" id="QHI35252.1"/>
    </source>
</evidence>
<organism evidence="3 4">
    <name type="scientific">Kordia antarctica</name>
    <dbReference type="NCBI Taxonomy" id="1218801"/>
    <lineage>
        <taxon>Bacteria</taxon>
        <taxon>Pseudomonadati</taxon>
        <taxon>Bacteroidota</taxon>
        <taxon>Flavobacteriia</taxon>
        <taxon>Flavobacteriales</taxon>
        <taxon>Flavobacteriaceae</taxon>
        <taxon>Kordia</taxon>
    </lineage>
</organism>
<evidence type="ECO:0000259" key="2">
    <source>
        <dbReference type="Pfam" id="PF11611"/>
    </source>
</evidence>
<dbReference type="Pfam" id="PF11611">
    <property type="entry name" value="DUF4352"/>
    <property type="match status" value="1"/>
</dbReference>
<protein>
    <recommendedName>
        <fullName evidence="2">DUF4352 domain-containing protein</fullName>
    </recommendedName>
</protein>
<name>A0A7L4ZEV2_9FLAO</name>